<evidence type="ECO:0000313" key="1">
    <source>
        <dbReference type="EMBL" id="CDW19023.1"/>
    </source>
</evidence>
<dbReference type="EMBL" id="HACA01001662">
    <property type="protein sequence ID" value="CDW19023.1"/>
    <property type="molecule type" value="Transcribed_RNA"/>
</dbReference>
<dbReference type="AlphaFoldDB" id="A0A0K2SZ49"/>
<proteinExistence type="predicted"/>
<protein>
    <submittedName>
        <fullName evidence="1">Uncharacterized protein</fullName>
    </submittedName>
</protein>
<reference evidence="1" key="1">
    <citation type="submission" date="2014-05" db="EMBL/GenBank/DDBJ databases">
        <authorList>
            <person name="Chronopoulou M."/>
        </authorList>
    </citation>
    <scope>NUCLEOTIDE SEQUENCE</scope>
    <source>
        <tissue evidence="1">Whole organism</tissue>
    </source>
</reference>
<accession>A0A0K2SZ49</accession>
<sequence>MPSSQHLPKRCSHGIWHQGCKGAKIVKKEFKITQKTHSKESCNGGDGVLSLLVSKLVSSLSQCSFHPLFHGFLKSLL</sequence>
<organism evidence="1">
    <name type="scientific">Lepeophtheirus salmonis</name>
    <name type="common">Salmon louse</name>
    <name type="synonym">Caligus salmonis</name>
    <dbReference type="NCBI Taxonomy" id="72036"/>
    <lineage>
        <taxon>Eukaryota</taxon>
        <taxon>Metazoa</taxon>
        <taxon>Ecdysozoa</taxon>
        <taxon>Arthropoda</taxon>
        <taxon>Crustacea</taxon>
        <taxon>Multicrustacea</taxon>
        <taxon>Hexanauplia</taxon>
        <taxon>Copepoda</taxon>
        <taxon>Siphonostomatoida</taxon>
        <taxon>Caligidae</taxon>
        <taxon>Lepeophtheirus</taxon>
    </lineage>
</organism>
<name>A0A0K2SZ49_LEPSM</name>